<dbReference type="Pfam" id="PF16416">
    <property type="entry name" value="GUN4_N"/>
    <property type="match status" value="1"/>
</dbReference>
<dbReference type="CDD" id="cd16383">
    <property type="entry name" value="GUN4"/>
    <property type="match status" value="1"/>
</dbReference>
<dbReference type="InterPro" id="IPR016024">
    <property type="entry name" value="ARM-type_fold"/>
</dbReference>
<name>A0A1C9CC80_9FLOR</name>
<dbReference type="GO" id="GO:0046906">
    <property type="term" value="F:tetrapyrrole binding"/>
    <property type="evidence" value="ECO:0007669"/>
    <property type="project" value="TreeGrafter"/>
</dbReference>
<dbReference type="Gene3D" id="1.25.40.620">
    <property type="match status" value="1"/>
</dbReference>
<accession>A0A1C9CC80</accession>
<evidence type="ECO:0000256" key="1">
    <source>
        <dbReference type="SAM" id="Coils"/>
    </source>
</evidence>
<reference evidence="4" key="1">
    <citation type="journal article" date="2016" name="BMC Biol.">
        <title>Parallel evolution of highly conserved plastid genome architecture in red seaweeds and seed plants.</title>
        <authorList>
            <person name="Lee J."/>
            <person name="Cho C.H."/>
            <person name="Park S.I."/>
            <person name="Choi J.W."/>
            <person name="Song H.S."/>
            <person name="West J.A."/>
            <person name="Bhattacharya D."/>
            <person name="Yoon H.S."/>
        </authorList>
    </citation>
    <scope>NUCLEOTIDE SEQUENCE</scope>
</reference>
<dbReference type="GeneID" id="29070502"/>
<evidence type="ECO:0008006" key="5">
    <source>
        <dbReference type="Google" id="ProtNLM"/>
    </source>
</evidence>
<evidence type="ECO:0000313" key="4">
    <source>
        <dbReference type="EMBL" id="AOM66001.1"/>
    </source>
</evidence>
<dbReference type="SUPFAM" id="SSF140869">
    <property type="entry name" value="GUN4-like"/>
    <property type="match status" value="1"/>
</dbReference>
<dbReference type="InterPro" id="IPR008629">
    <property type="entry name" value="GUN4-like"/>
</dbReference>
<evidence type="ECO:0000259" key="2">
    <source>
        <dbReference type="Pfam" id="PF05419"/>
    </source>
</evidence>
<dbReference type="EMBL" id="KX284717">
    <property type="protein sequence ID" value="AOM66001.1"/>
    <property type="molecule type" value="Genomic_DNA"/>
</dbReference>
<dbReference type="AlphaFoldDB" id="A0A1C9CC80"/>
<feature type="domain" description="GUN4-like" evidence="2">
    <location>
        <begin position="99"/>
        <end position="234"/>
    </location>
</feature>
<proteinExistence type="predicted"/>
<dbReference type="InterPro" id="IPR037215">
    <property type="entry name" value="GUN4-like_sf"/>
</dbReference>
<feature type="coiled-coil region" evidence="1">
    <location>
        <begin position="2"/>
        <end position="29"/>
    </location>
</feature>
<dbReference type="PANTHER" id="PTHR34800:SF1">
    <property type="entry name" value="TETRAPYRROLE-BINDING PROTEIN, CHLOROPLASTIC"/>
    <property type="match status" value="1"/>
</dbReference>
<feature type="domain" description="GUN4 N-terminal ARM-like repeat" evidence="3">
    <location>
        <begin position="7"/>
        <end position="87"/>
    </location>
</feature>
<gene>
    <name evidence="4" type="primary">ycf53</name>
    <name evidence="4" type="ORF">Aspa_122</name>
</gene>
<dbReference type="Pfam" id="PF05419">
    <property type="entry name" value="GUN4"/>
    <property type="match status" value="1"/>
</dbReference>
<evidence type="ECO:0000259" key="3">
    <source>
        <dbReference type="Pfam" id="PF16416"/>
    </source>
</evidence>
<dbReference type="Gene3D" id="1.10.10.1770">
    <property type="entry name" value="Gun4-like"/>
    <property type="match status" value="1"/>
</dbReference>
<keyword evidence="4" id="KW-0934">Plastid</keyword>
<organism evidence="4">
    <name type="scientific">Asparagopsis taxiformis</name>
    <dbReference type="NCBI Taxonomy" id="260499"/>
    <lineage>
        <taxon>Eukaryota</taxon>
        <taxon>Rhodophyta</taxon>
        <taxon>Florideophyceae</taxon>
        <taxon>Rhodymeniophycidae</taxon>
        <taxon>Bonnemaisoniales</taxon>
        <taxon>Bonnemaisoniaceae</taxon>
        <taxon>Asparagopsis</taxon>
    </lineage>
</organism>
<dbReference type="SUPFAM" id="SSF48371">
    <property type="entry name" value="ARM repeat"/>
    <property type="match status" value="1"/>
</dbReference>
<dbReference type="InterPro" id="IPR032192">
    <property type="entry name" value="GUN4_N"/>
</dbReference>
<dbReference type="RefSeq" id="YP_009294518.1">
    <property type="nucleotide sequence ID" value="NC_031148.1"/>
</dbReference>
<protein>
    <recommendedName>
        <fullName evidence="5">GUN4-like domain-containing protein</fullName>
    </recommendedName>
</protein>
<keyword evidence="1" id="KW-0175">Coiled coil</keyword>
<dbReference type="PANTHER" id="PTHR34800">
    <property type="entry name" value="TETRAPYRROLE-BINDING PROTEIN, CHLOROPLASTIC"/>
    <property type="match status" value="1"/>
</dbReference>
<geneLocation type="plastid" evidence="4"/>
<sequence length="243" mass="28821">MNKKLQEDLNELENIIQNANHINANKQLELIQKIAETGEEGQEILINILIERKNIKINELKLLDGILFEILNKTQLETIRKKMEQHFQYGLINLQHPLNLEYQPLQTLLISQKFQEADKLTQSQLCKLAGLTENHRQWLYFTDIANLPIQDLEIIDILWRIYSRGKFGFSIQRKIWLSYNGNWEKLWNKIGWKKQGVLCRYPNEFIWHINAPIGHLPLFNQLRGTQVLVALFKHIAWNQKIYS</sequence>